<feature type="non-terminal residue" evidence="1">
    <location>
        <position position="1"/>
    </location>
</feature>
<feature type="non-terminal residue" evidence="1">
    <location>
        <position position="21"/>
    </location>
</feature>
<proteinExistence type="predicted"/>
<dbReference type="AlphaFoldDB" id="A0A4Y2JTG5"/>
<comment type="caution">
    <text evidence="1">The sequence shown here is derived from an EMBL/GenBank/DDBJ whole genome shotgun (WGS) entry which is preliminary data.</text>
</comment>
<protein>
    <submittedName>
        <fullName evidence="1">Uncharacterized protein</fullName>
    </submittedName>
</protein>
<dbReference type="EMBL" id="BGPR01003819">
    <property type="protein sequence ID" value="GBM92769.1"/>
    <property type="molecule type" value="Genomic_DNA"/>
</dbReference>
<dbReference type="Proteomes" id="UP000499080">
    <property type="component" value="Unassembled WGS sequence"/>
</dbReference>
<evidence type="ECO:0000313" key="2">
    <source>
        <dbReference type="Proteomes" id="UP000499080"/>
    </source>
</evidence>
<accession>A0A4Y2JTG5</accession>
<gene>
    <name evidence="1" type="ORF">AVEN_196235-2_1</name>
</gene>
<organism evidence="1 2">
    <name type="scientific">Araneus ventricosus</name>
    <name type="common">Orbweaver spider</name>
    <name type="synonym">Epeira ventricosa</name>
    <dbReference type="NCBI Taxonomy" id="182803"/>
    <lineage>
        <taxon>Eukaryota</taxon>
        <taxon>Metazoa</taxon>
        <taxon>Ecdysozoa</taxon>
        <taxon>Arthropoda</taxon>
        <taxon>Chelicerata</taxon>
        <taxon>Arachnida</taxon>
        <taxon>Araneae</taxon>
        <taxon>Araneomorphae</taxon>
        <taxon>Entelegynae</taxon>
        <taxon>Araneoidea</taxon>
        <taxon>Araneidae</taxon>
        <taxon>Araneus</taxon>
    </lineage>
</organism>
<reference evidence="1 2" key="1">
    <citation type="journal article" date="2019" name="Sci. Rep.">
        <title>Orb-weaving spider Araneus ventricosus genome elucidates the spidroin gene catalogue.</title>
        <authorList>
            <person name="Kono N."/>
            <person name="Nakamura H."/>
            <person name="Ohtoshi R."/>
            <person name="Moran D.A.P."/>
            <person name="Shinohara A."/>
            <person name="Yoshida Y."/>
            <person name="Fujiwara M."/>
            <person name="Mori M."/>
            <person name="Tomita M."/>
            <person name="Arakawa K."/>
        </authorList>
    </citation>
    <scope>NUCLEOTIDE SEQUENCE [LARGE SCALE GENOMIC DNA]</scope>
</reference>
<sequence>ILPFCLFRYSILRHDRISSRL</sequence>
<name>A0A4Y2JTG5_ARAVE</name>
<keyword evidence="2" id="KW-1185">Reference proteome</keyword>
<evidence type="ECO:0000313" key="1">
    <source>
        <dbReference type="EMBL" id="GBM92769.1"/>
    </source>
</evidence>